<evidence type="ECO:0000256" key="13">
    <source>
        <dbReference type="ARBA" id="ARBA00049229"/>
    </source>
</evidence>
<evidence type="ECO:0000256" key="2">
    <source>
        <dbReference type="ARBA" id="ARBA00004824"/>
    </source>
</evidence>
<evidence type="ECO:0000256" key="4">
    <source>
        <dbReference type="ARBA" id="ARBA00005072"/>
    </source>
</evidence>
<evidence type="ECO:0000256" key="9">
    <source>
        <dbReference type="ARBA" id="ARBA00022898"/>
    </source>
</evidence>
<comment type="pathway">
    <text evidence="2">Amino-acid biosynthesis; L-isoleucine biosynthesis; L-isoleucine from 2-oxobutanoate: step 4/4.</text>
</comment>
<keyword evidence="10 16" id="KW-0100">Branched-chain amino acid biosynthesis</keyword>
<keyword evidence="18" id="KW-1185">Reference proteome</keyword>
<dbReference type="PANTHER" id="PTHR11825">
    <property type="entry name" value="SUBGROUP IIII AMINOTRANSFERASE"/>
    <property type="match status" value="1"/>
</dbReference>
<dbReference type="InterPro" id="IPR005786">
    <property type="entry name" value="B_amino_transII"/>
</dbReference>
<dbReference type="PROSITE" id="PS00770">
    <property type="entry name" value="AA_TRANSFER_CLASS_4"/>
    <property type="match status" value="1"/>
</dbReference>
<comment type="catalytic activity">
    <reaction evidence="11 16">
        <text>L-valine + 2-oxoglutarate = 3-methyl-2-oxobutanoate + L-glutamate</text>
        <dbReference type="Rhea" id="RHEA:24813"/>
        <dbReference type="ChEBI" id="CHEBI:11851"/>
        <dbReference type="ChEBI" id="CHEBI:16810"/>
        <dbReference type="ChEBI" id="CHEBI:29985"/>
        <dbReference type="ChEBI" id="CHEBI:57762"/>
        <dbReference type="EC" id="2.6.1.42"/>
    </reaction>
</comment>
<comment type="cofactor">
    <cofactor evidence="1 15">
        <name>pyridoxal 5'-phosphate</name>
        <dbReference type="ChEBI" id="CHEBI:597326"/>
    </cofactor>
</comment>
<evidence type="ECO:0000256" key="16">
    <source>
        <dbReference type="RuleBase" id="RU004517"/>
    </source>
</evidence>
<gene>
    <name evidence="17" type="ORF">GCM10023081_06130</name>
</gene>
<proteinExistence type="inferred from homology"/>
<comment type="caution">
    <text evidence="17">The sequence shown here is derived from an EMBL/GenBank/DDBJ whole genome shotgun (WGS) entry which is preliminary data.</text>
</comment>
<evidence type="ECO:0000256" key="5">
    <source>
        <dbReference type="ARBA" id="ARBA00009320"/>
    </source>
</evidence>
<evidence type="ECO:0000256" key="8">
    <source>
        <dbReference type="ARBA" id="ARBA00022679"/>
    </source>
</evidence>
<dbReference type="Gene3D" id="3.20.10.10">
    <property type="entry name" value="D-amino Acid Aminotransferase, subunit A, domain 2"/>
    <property type="match status" value="1"/>
</dbReference>
<comment type="similarity">
    <text evidence="5 14">Belongs to the class-IV pyridoxal-phosphate-dependent aminotransferase family.</text>
</comment>
<evidence type="ECO:0000313" key="17">
    <source>
        <dbReference type="EMBL" id="GAA3670579.1"/>
    </source>
</evidence>
<evidence type="ECO:0000256" key="6">
    <source>
        <dbReference type="ARBA" id="ARBA00022576"/>
    </source>
</evidence>
<evidence type="ECO:0000256" key="14">
    <source>
        <dbReference type="RuleBase" id="RU004106"/>
    </source>
</evidence>
<dbReference type="InterPro" id="IPR001544">
    <property type="entry name" value="Aminotrans_IV"/>
</dbReference>
<reference evidence="18" key="1">
    <citation type="journal article" date="2019" name="Int. J. Syst. Evol. Microbiol.">
        <title>The Global Catalogue of Microorganisms (GCM) 10K type strain sequencing project: providing services to taxonomists for standard genome sequencing and annotation.</title>
        <authorList>
            <consortium name="The Broad Institute Genomics Platform"/>
            <consortium name="The Broad Institute Genome Sequencing Center for Infectious Disease"/>
            <person name="Wu L."/>
            <person name="Ma J."/>
        </authorList>
    </citation>
    <scope>NUCLEOTIDE SEQUENCE [LARGE SCALE GENOMIC DNA]</scope>
    <source>
        <strain evidence="18">JCM 30742</strain>
    </source>
</reference>
<keyword evidence="8 16" id="KW-0808">Transferase</keyword>
<comment type="pathway">
    <text evidence="4">Amino-acid biosynthesis; L-leucine biosynthesis; L-leucine from 3-methyl-2-oxobutanoate: step 4/4.</text>
</comment>
<evidence type="ECO:0000256" key="1">
    <source>
        <dbReference type="ARBA" id="ARBA00001933"/>
    </source>
</evidence>
<dbReference type="RefSeq" id="WP_345148387.1">
    <property type="nucleotide sequence ID" value="NZ_BAABEO010000008.1"/>
</dbReference>
<dbReference type="Proteomes" id="UP001500752">
    <property type="component" value="Unassembled WGS sequence"/>
</dbReference>
<comment type="catalytic activity">
    <reaction evidence="13 16">
        <text>L-leucine + 2-oxoglutarate = 4-methyl-2-oxopentanoate + L-glutamate</text>
        <dbReference type="Rhea" id="RHEA:18321"/>
        <dbReference type="ChEBI" id="CHEBI:16810"/>
        <dbReference type="ChEBI" id="CHEBI:17865"/>
        <dbReference type="ChEBI" id="CHEBI:29985"/>
        <dbReference type="ChEBI" id="CHEBI:57427"/>
        <dbReference type="EC" id="2.6.1.42"/>
    </reaction>
</comment>
<sequence>MEFSQQFSTSPKSEADRAAILADPGFGDYFTDHTVVIDWTVDAAGEGGWHDARVEPYGPIMMDPAAAVLHYGQEIFEGLKAYRHADGSVWTFRAEANAARFNKSAVRLALPELPEEDFIESLRQIVAADRAWVPSEDGEALYLRPFMIATEAFLGVRPSREVSYRVIASPAGNYFGGELKPVSIWLSERYARAGHGGTGEAKCGGNYAASLAAQIEAEQHGCKQVLFLDPTNDYAVDELGGMNVFFVLTDGTLVTPELNGNILHGVTRSSVLQLAKDRGLAVEERKFTIAEWRERVADGTLAEVFACGTAAVITPIGELKTAQDTLATPTAEGEPVWKGIREQLLGIQTGTVEDTHGWLTRLA</sequence>
<evidence type="ECO:0000256" key="12">
    <source>
        <dbReference type="ARBA" id="ARBA00048798"/>
    </source>
</evidence>
<evidence type="ECO:0000256" key="10">
    <source>
        <dbReference type="ARBA" id="ARBA00023304"/>
    </source>
</evidence>
<dbReference type="PIRSF" id="PIRSF006468">
    <property type="entry name" value="BCAT1"/>
    <property type="match status" value="1"/>
</dbReference>
<dbReference type="InterPro" id="IPR033939">
    <property type="entry name" value="BCAT_family"/>
</dbReference>
<dbReference type="PANTHER" id="PTHR11825:SF44">
    <property type="entry name" value="BRANCHED-CHAIN-AMINO-ACID AMINOTRANSFERASE"/>
    <property type="match status" value="1"/>
</dbReference>
<dbReference type="EMBL" id="BAABEO010000008">
    <property type="protein sequence ID" value="GAA3670579.1"/>
    <property type="molecule type" value="Genomic_DNA"/>
</dbReference>
<comment type="catalytic activity">
    <reaction evidence="12 16">
        <text>L-isoleucine + 2-oxoglutarate = (S)-3-methyl-2-oxopentanoate + L-glutamate</text>
        <dbReference type="Rhea" id="RHEA:24801"/>
        <dbReference type="ChEBI" id="CHEBI:16810"/>
        <dbReference type="ChEBI" id="CHEBI:29985"/>
        <dbReference type="ChEBI" id="CHEBI:35146"/>
        <dbReference type="ChEBI" id="CHEBI:58045"/>
        <dbReference type="EC" id="2.6.1.42"/>
    </reaction>
</comment>
<dbReference type="InterPro" id="IPR036038">
    <property type="entry name" value="Aminotransferase-like"/>
</dbReference>
<keyword evidence="7 16" id="KW-0028">Amino-acid biosynthesis</keyword>
<evidence type="ECO:0000313" key="18">
    <source>
        <dbReference type="Proteomes" id="UP001500752"/>
    </source>
</evidence>
<dbReference type="Gene3D" id="3.30.470.10">
    <property type="match status" value="1"/>
</dbReference>
<dbReference type="NCBIfam" id="NF009897">
    <property type="entry name" value="PRK13357.1"/>
    <property type="match status" value="1"/>
</dbReference>
<dbReference type="EC" id="2.6.1.42" evidence="16"/>
<dbReference type="InterPro" id="IPR018300">
    <property type="entry name" value="Aminotrans_IV_CS"/>
</dbReference>
<accession>A0ABP7BY35</accession>
<evidence type="ECO:0000256" key="15">
    <source>
        <dbReference type="RuleBase" id="RU004516"/>
    </source>
</evidence>
<dbReference type="CDD" id="cd01557">
    <property type="entry name" value="BCAT_beta_family"/>
    <property type="match status" value="1"/>
</dbReference>
<protein>
    <recommendedName>
        <fullName evidence="16">Branched-chain-amino-acid aminotransferase</fullName>
        <ecNumber evidence="16">2.6.1.42</ecNumber>
    </recommendedName>
</protein>
<dbReference type="InterPro" id="IPR043131">
    <property type="entry name" value="BCAT-like_N"/>
</dbReference>
<dbReference type="NCBIfam" id="TIGR01123">
    <property type="entry name" value="ilvE_II"/>
    <property type="match status" value="1"/>
</dbReference>
<evidence type="ECO:0000256" key="3">
    <source>
        <dbReference type="ARBA" id="ARBA00004931"/>
    </source>
</evidence>
<evidence type="ECO:0000256" key="7">
    <source>
        <dbReference type="ARBA" id="ARBA00022605"/>
    </source>
</evidence>
<organism evidence="17 18">
    <name type="scientific">Arthrobacter ginkgonis</name>
    <dbReference type="NCBI Taxonomy" id="1630594"/>
    <lineage>
        <taxon>Bacteria</taxon>
        <taxon>Bacillati</taxon>
        <taxon>Actinomycetota</taxon>
        <taxon>Actinomycetes</taxon>
        <taxon>Micrococcales</taxon>
        <taxon>Micrococcaceae</taxon>
        <taxon>Arthrobacter</taxon>
    </lineage>
</organism>
<keyword evidence="9 15" id="KW-0663">Pyridoxal phosphate</keyword>
<keyword evidence="6 16" id="KW-0032">Aminotransferase</keyword>
<dbReference type="GO" id="GO:0008483">
    <property type="term" value="F:transaminase activity"/>
    <property type="evidence" value="ECO:0007669"/>
    <property type="project" value="UniProtKB-KW"/>
</dbReference>
<dbReference type="Pfam" id="PF01063">
    <property type="entry name" value="Aminotran_4"/>
    <property type="match status" value="1"/>
</dbReference>
<comment type="pathway">
    <text evidence="3">Amino-acid biosynthesis; L-valine biosynthesis; L-valine from pyruvate: step 4/4.</text>
</comment>
<evidence type="ECO:0000256" key="11">
    <source>
        <dbReference type="ARBA" id="ARBA00048212"/>
    </source>
</evidence>
<dbReference type="InterPro" id="IPR043132">
    <property type="entry name" value="BCAT-like_C"/>
</dbReference>
<name>A0ABP7BY35_9MICC</name>
<dbReference type="SUPFAM" id="SSF56752">
    <property type="entry name" value="D-aminoacid aminotransferase-like PLP-dependent enzymes"/>
    <property type="match status" value="1"/>
</dbReference>